<dbReference type="VEuPathDB" id="FungiDB:ATEG_06871"/>
<gene>
    <name evidence="2" type="ORF">ATEIFO6365_0005063900</name>
</gene>
<name>A0A5M3Z3R2_ASPTE</name>
<evidence type="ECO:0000256" key="1">
    <source>
        <dbReference type="SAM" id="MobiDB-lite"/>
    </source>
</evidence>
<evidence type="ECO:0000313" key="3">
    <source>
        <dbReference type="Proteomes" id="UP000452235"/>
    </source>
</evidence>
<sequence length="513" mass="57299">MNPAHNRRTGIPSRKVDSTKSTTVRSRDHDANSQNPPECSGPNPLLSQEELTLYSALESSGALRSILNNPELDATRPLFDEDLQRAIEALNTSTAAIQRQTEILTSQCESINKHMRLEDERNTLQSRDIEKLRQKHDSGRQAIMAASSDLARELDIAMKNESEKATTDGKRILSLLSARLKEDDRILADLEKVASGITPTGDDASIVKRTSELGALLSQCVAEEIQCRLDRLYLETLNNHQEDPDCGPSAVNNEAILALEEELESLYSEIEVLAEISTKQQFSEPILRELQNHHGQIRIASHEKLDHILHAMIEMTSSSELLTKSLHDRESFCGAFEAFAAAYRSEIGNQFLEQTSSRRDTLKRRSIQQTMKPSANTPAFLSESQESQVLASLLRRIGLSFESVFQSEEEDGGANALAEKRGHLLECLRNFGVAADSPLVTETVSTDQSTRLLLSALHSDSRQETSLTDADNEKELSELEAQLGVVQKGIERLDMDSLYRRDKNQEKFLETWS</sequence>
<keyword evidence="3" id="KW-1185">Reference proteome</keyword>
<feature type="region of interest" description="Disordered" evidence="1">
    <location>
        <begin position="355"/>
        <end position="381"/>
    </location>
</feature>
<accession>A0A5M3Z3R2</accession>
<dbReference type="AlphaFoldDB" id="A0A5M3Z3R2"/>
<evidence type="ECO:0000313" key="2">
    <source>
        <dbReference type="EMBL" id="GFF16449.1"/>
    </source>
</evidence>
<feature type="compositionally biased region" description="Polar residues" evidence="1">
    <location>
        <begin position="367"/>
        <end position="381"/>
    </location>
</feature>
<comment type="caution">
    <text evidence="2">The sequence shown here is derived from an EMBL/GenBank/DDBJ whole genome shotgun (WGS) entry which is preliminary data.</text>
</comment>
<dbReference type="Proteomes" id="UP000452235">
    <property type="component" value="Unassembled WGS sequence"/>
</dbReference>
<proteinExistence type="predicted"/>
<organism evidence="2 3">
    <name type="scientific">Aspergillus terreus</name>
    <dbReference type="NCBI Taxonomy" id="33178"/>
    <lineage>
        <taxon>Eukaryota</taxon>
        <taxon>Fungi</taxon>
        <taxon>Dikarya</taxon>
        <taxon>Ascomycota</taxon>
        <taxon>Pezizomycotina</taxon>
        <taxon>Eurotiomycetes</taxon>
        <taxon>Eurotiomycetidae</taxon>
        <taxon>Eurotiales</taxon>
        <taxon>Aspergillaceae</taxon>
        <taxon>Aspergillus</taxon>
        <taxon>Aspergillus subgen. Circumdati</taxon>
    </lineage>
</organism>
<dbReference type="OrthoDB" id="1699231at2759"/>
<protein>
    <submittedName>
        <fullName evidence="2">Uncharacterized protein</fullName>
    </submittedName>
</protein>
<reference evidence="2 3" key="1">
    <citation type="submission" date="2020-01" db="EMBL/GenBank/DDBJ databases">
        <title>Aspergillus terreus IFO 6365 whole genome shotgun sequence.</title>
        <authorList>
            <person name="Kanamasa S."/>
            <person name="Takahashi H."/>
        </authorList>
    </citation>
    <scope>NUCLEOTIDE SEQUENCE [LARGE SCALE GENOMIC DNA]</scope>
    <source>
        <strain evidence="2 3">IFO 6365</strain>
    </source>
</reference>
<dbReference type="EMBL" id="BLJY01000005">
    <property type="protein sequence ID" value="GFF16449.1"/>
    <property type="molecule type" value="Genomic_DNA"/>
</dbReference>
<feature type="region of interest" description="Disordered" evidence="1">
    <location>
        <begin position="1"/>
        <end position="45"/>
    </location>
</feature>